<keyword evidence="2" id="KW-1185">Reference proteome</keyword>
<proteinExistence type="predicted"/>
<evidence type="ECO:0000313" key="2">
    <source>
        <dbReference type="Proteomes" id="UP000199469"/>
    </source>
</evidence>
<dbReference type="AlphaFoldDB" id="A0A1I0PKV9"/>
<dbReference type="Proteomes" id="UP000199469">
    <property type="component" value="Unassembled WGS sequence"/>
</dbReference>
<reference evidence="2" key="1">
    <citation type="submission" date="2016-10" db="EMBL/GenBank/DDBJ databases">
        <authorList>
            <person name="Varghese N."/>
            <person name="Submissions S."/>
        </authorList>
    </citation>
    <scope>NUCLEOTIDE SEQUENCE [LARGE SCALE GENOMIC DNA]</scope>
    <source>
        <strain evidence="2">DSM 17724</strain>
    </source>
</reference>
<evidence type="ECO:0000313" key="1">
    <source>
        <dbReference type="EMBL" id="SEW14871.1"/>
    </source>
</evidence>
<gene>
    <name evidence="1" type="ORF">SAMN05421841_1272</name>
</gene>
<dbReference type="STRING" id="356305.SAMN05421841_1272"/>
<sequence>MMIITPKCDASQLNKINLQKAYNNQIELASFFPILKKRDLIFVFNRKQIGWETGKGRVMKIISNCNYCHRSKVIVVLILDN</sequence>
<name>A0A1I0PKV9_9FLAO</name>
<organism evidence="1 2">
    <name type="scientific">Chryseobacterium wanjuense</name>
    <dbReference type="NCBI Taxonomy" id="356305"/>
    <lineage>
        <taxon>Bacteria</taxon>
        <taxon>Pseudomonadati</taxon>
        <taxon>Bacteroidota</taxon>
        <taxon>Flavobacteriia</taxon>
        <taxon>Flavobacteriales</taxon>
        <taxon>Weeksellaceae</taxon>
        <taxon>Chryseobacterium group</taxon>
        <taxon>Chryseobacterium</taxon>
    </lineage>
</organism>
<protein>
    <submittedName>
        <fullName evidence="1">Uncharacterized protein</fullName>
    </submittedName>
</protein>
<dbReference type="EMBL" id="FOIU01000001">
    <property type="protein sequence ID" value="SEW14871.1"/>
    <property type="molecule type" value="Genomic_DNA"/>
</dbReference>
<accession>A0A1I0PKV9</accession>